<sequence length="69" mass="7705">MATHRPTYTVPSPEKPAAKSSHDGQVCQKCGAMFRWKRTLEDDPNSPLTLKLVEPSRKCDCGYGKARRA</sequence>
<evidence type="ECO:0000256" key="1">
    <source>
        <dbReference type="SAM" id="MobiDB-lite"/>
    </source>
</evidence>
<evidence type="ECO:0000313" key="2">
    <source>
        <dbReference type="EMBL" id="SIS86645.1"/>
    </source>
</evidence>
<evidence type="ECO:0000313" key="3">
    <source>
        <dbReference type="Proteomes" id="UP000185678"/>
    </source>
</evidence>
<dbReference type="OrthoDB" id="7365083at2"/>
<gene>
    <name evidence="2" type="ORF">SAMN05421779_104191</name>
</gene>
<dbReference type="STRING" id="80876.SAMN05421779_104191"/>
<feature type="region of interest" description="Disordered" evidence="1">
    <location>
        <begin position="1"/>
        <end position="24"/>
    </location>
</feature>
<reference evidence="2 3" key="1">
    <citation type="submission" date="2017-01" db="EMBL/GenBank/DDBJ databases">
        <authorList>
            <person name="Mah S.A."/>
            <person name="Swanson W.J."/>
            <person name="Moy G.W."/>
            <person name="Vacquier V.D."/>
        </authorList>
    </citation>
    <scope>NUCLEOTIDE SEQUENCE [LARGE SCALE GENOMIC DNA]</scope>
    <source>
        <strain evidence="2 3">DSM 11589</strain>
    </source>
</reference>
<dbReference type="AlphaFoldDB" id="A0A1N7MKF3"/>
<protein>
    <submittedName>
        <fullName evidence="2">Uncharacterized protein</fullName>
    </submittedName>
</protein>
<organism evidence="2 3">
    <name type="scientific">Insolitispirillum peregrinum</name>
    <dbReference type="NCBI Taxonomy" id="80876"/>
    <lineage>
        <taxon>Bacteria</taxon>
        <taxon>Pseudomonadati</taxon>
        <taxon>Pseudomonadota</taxon>
        <taxon>Alphaproteobacteria</taxon>
        <taxon>Rhodospirillales</taxon>
        <taxon>Novispirillaceae</taxon>
        <taxon>Insolitispirillum</taxon>
    </lineage>
</organism>
<proteinExistence type="predicted"/>
<dbReference type="EMBL" id="FTOA01000004">
    <property type="protein sequence ID" value="SIS86645.1"/>
    <property type="molecule type" value="Genomic_DNA"/>
</dbReference>
<dbReference type="Proteomes" id="UP000185678">
    <property type="component" value="Unassembled WGS sequence"/>
</dbReference>
<dbReference type="RefSeq" id="WP_076400638.1">
    <property type="nucleotide sequence ID" value="NZ_FTOA01000004.1"/>
</dbReference>
<keyword evidence="3" id="KW-1185">Reference proteome</keyword>
<accession>A0A1N7MKF3</accession>
<name>A0A1N7MKF3_9PROT</name>